<organism evidence="2 3">
    <name type="scientific">Phialemonium thermophilum</name>
    <dbReference type="NCBI Taxonomy" id="223376"/>
    <lineage>
        <taxon>Eukaryota</taxon>
        <taxon>Fungi</taxon>
        <taxon>Dikarya</taxon>
        <taxon>Ascomycota</taxon>
        <taxon>Pezizomycotina</taxon>
        <taxon>Sordariomycetes</taxon>
        <taxon>Sordariomycetidae</taxon>
        <taxon>Cephalothecales</taxon>
        <taxon>Cephalothecaceae</taxon>
        <taxon>Phialemonium</taxon>
    </lineage>
</organism>
<evidence type="ECO:0000313" key="3">
    <source>
        <dbReference type="Proteomes" id="UP001586593"/>
    </source>
</evidence>
<evidence type="ECO:0000256" key="1">
    <source>
        <dbReference type="SAM" id="SignalP"/>
    </source>
</evidence>
<reference evidence="2 3" key="1">
    <citation type="journal article" date="2024" name="Commun. Biol.">
        <title>Comparative genomic analysis of thermophilic fungi reveals convergent evolutionary adaptations and gene losses.</title>
        <authorList>
            <person name="Steindorff A.S."/>
            <person name="Aguilar-Pontes M.V."/>
            <person name="Robinson A.J."/>
            <person name="Andreopoulos B."/>
            <person name="LaButti K."/>
            <person name="Kuo A."/>
            <person name="Mondo S."/>
            <person name="Riley R."/>
            <person name="Otillar R."/>
            <person name="Haridas S."/>
            <person name="Lipzen A."/>
            <person name="Grimwood J."/>
            <person name="Schmutz J."/>
            <person name="Clum A."/>
            <person name="Reid I.D."/>
            <person name="Moisan M.C."/>
            <person name="Butler G."/>
            <person name="Nguyen T.T.M."/>
            <person name="Dewar K."/>
            <person name="Conant G."/>
            <person name="Drula E."/>
            <person name="Henrissat B."/>
            <person name="Hansel C."/>
            <person name="Singer S."/>
            <person name="Hutchinson M.I."/>
            <person name="de Vries R.P."/>
            <person name="Natvig D.O."/>
            <person name="Powell A.J."/>
            <person name="Tsang A."/>
            <person name="Grigoriev I.V."/>
        </authorList>
    </citation>
    <scope>NUCLEOTIDE SEQUENCE [LARGE SCALE GENOMIC DNA]</scope>
    <source>
        <strain evidence="2 3">ATCC 24622</strain>
    </source>
</reference>
<dbReference type="Proteomes" id="UP001586593">
    <property type="component" value="Unassembled WGS sequence"/>
</dbReference>
<evidence type="ECO:0000313" key="2">
    <source>
        <dbReference type="EMBL" id="KAL1883870.1"/>
    </source>
</evidence>
<feature type="signal peptide" evidence="1">
    <location>
        <begin position="1"/>
        <end position="20"/>
    </location>
</feature>
<accession>A0ABR3Y6F4</accession>
<name>A0ABR3Y6F4_9PEZI</name>
<protein>
    <submittedName>
        <fullName evidence="2">Uncharacterized protein</fullName>
    </submittedName>
</protein>
<comment type="caution">
    <text evidence="2">The sequence shown here is derived from an EMBL/GenBank/DDBJ whole genome shotgun (WGS) entry which is preliminary data.</text>
</comment>
<proteinExistence type="predicted"/>
<keyword evidence="1" id="KW-0732">Signal</keyword>
<gene>
    <name evidence="2" type="ORF">VTK73DRAFT_7658</name>
</gene>
<dbReference type="EMBL" id="JAZHXJ010000005">
    <property type="protein sequence ID" value="KAL1883870.1"/>
    <property type="molecule type" value="Genomic_DNA"/>
</dbReference>
<feature type="chain" id="PRO_5046263546" evidence="1">
    <location>
        <begin position="21"/>
        <end position="165"/>
    </location>
</feature>
<keyword evidence="3" id="KW-1185">Reference proteome</keyword>
<sequence length="165" mass="18653">MSIFPLFFYALLLVMFVSRARKSMSSSFRPPPPLFIAGNSLLRVSLVSLSRPVCMLLLLLVNVVMSELASRDLQRKASPLWRECRERIDMHAARARQREGTGQVWVNEPLHGVSLTLMSREYPMIRHKSNNAFHPLAPFPPHNYFPASDGIPLGPLSLLRPPGYS</sequence>